<evidence type="ECO:0000313" key="7">
    <source>
        <dbReference type="Proteomes" id="UP000598350"/>
    </source>
</evidence>
<dbReference type="InterPro" id="IPR017850">
    <property type="entry name" value="Alkaline_phosphatase_core_sf"/>
</dbReference>
<dbReference type="CDD" id="cd16027">
    <property type="entry name" value="SGSH"/>
    <property type="match status" value="1"/>
</dbReference>
<gene>
    <name evidence="6" type="ORF">HPE63_18250</name>
</gene>
<accession>A0ABR7VG62</accession>
<dbReference type="PROSITE" id="PS00523">
    <property type="entry name" value="SULFATASE_1"/>
    <property type="match status" value="1"/>
</dbReference>
<dbReference type="Pfam" id="PF00884">
    <property type="entry name" value="Sulfatase"/>
    <property type="match status" value="1"/>
</dbReference>
<feature type="domain" description="Sulfatase N-terminal" evidence="5">
    <location>
        <begin position="37"/>
        <end position="321"/>
    </location>
</feature>
<keyword evidence="3" id="KW-0378">Hydrolase</keyword>
<comment type="similarity">
    <text evidence="1">Belongs to the sulfatase family.</text>
</comment>
<dbReference type="PANTHER" id="PTHR42693">
    <property type="entry name" value="ARYLSULFATASE FAMILY MEMBER"/>
    <property type="match status" value="1"/>
</dbReference>
<dbReference type="SUPFAM" id="SSF53649">
    <property type="entry name" value="Alkaline phosphatase-like"/>
    <property type="match status" value="1"/>
</dbReference>
<keyword evidence="4" id="KW-0106">Calcium</keyword>
<proteinExistence type="inferred from homology"/>
<keyword evidence="7" id="KW-1185">Reference proteome</keyword>
<dbReference type="InterPro" id="IPR024607">
    <property type="entry name" value="Sulfatase_CS"/>
</dbReference>
<sequence length="551" mass="63933">MRYTLRWVGYTLLSLIFMTLGACDIDTKTKNKKATQPNIIWLVAEDQSPDFFPMYGDSTISLPSIETLAKDGVVFDNAFSPVPVCAPARSALITGMYPTTLGTHNMRTHAPWRGESNKPYADLDIPSYSPVVPDGVRMFTEYLRKAGYYCANGPKEDYNFEKTEAAWDESNEERHWRKRKEDQPFFTVFNFSVCHESQIWERGKDSLFVAPAVVPVPLYFPDTEIVRHDLAVNYSNLKRLDDQVGKVIAQLKEDGLYDNSIILFYGDHGGPFPRHKRSLYDSGIKVPLVIKFPKNENAGSRDNRLISFIDFGPTVLSWAGIEPPKVMQGKAQFGQYEINESPEYTFHSSDRFDELYDRLRAVRSKRYKYIRSFNTDISHAMPVAYREQMPMMQEMRRLYKADKLTDEQALWLHPTKPEEELYDLKNDPYELVNLAQKPELQDTLFMMRKVLKNWISSSHDLGQYEERDLIEKWLPNGKQPKLPPLEMEEKDEGLYLFNKRSDATIVWKQPQDSVWAIYDKPLPLEVSFIAKAERIGCKDSEILYIDRIREP</sequence>
<dbReference type="InterPro" id="IPR000917">
    <property type="entry name" value="Sulfatase_N"/>
</dbReference>
<dbReference type="InterPro" id="IPR050738">
    <property type="entry name" value="Sulfatase"/>
</dbReference>
<evidence type="ECO:0000256" key="1">
    <source>
        <dbReference type="ARBA" id="ARBA00008779"/>
    </source>
</evidence>
<dbReference type="Gene3D" id="3.40.720.10">
    <property type="entry name" value="Alkaline Phosphatase, subunit A"/>
    <property type="match status" value="1"/>
</dbReference>
<keyword evidence="2" id="KW-0479">Metal-binding</keyword>
<evidence type="ECO:0000256" key="4">
    <source>
        <dbReference type="ARBA" id="ARBA00022837"/>
    </source>
</evidence>
<evidence type="ECO:0000256" key="2">
    <source>
        <dbReference type="ARBA" id="ARBA00022723"/>
    </source>
</evidence>
<dbReference type="PROSITE" id="PS51257">
    <property type="entry name" value="PROKAR_LIPOPROTEIN"/>
    <property type="match status" value="1"/>
</dbReference>
<dbReference type="PANTHER" id="PTHR42693:SF53">
    <property type="entry name" value="ENDO-4-O-SULFATASE"/>
    <property type="match status" value="1"/>
</dbReference>
<evidence type="ECO:0000259" key="5">
    <source>
        <dbReference type="Pfam" id="PF00884"/>
    </source>
</evidence>
<comment type="caution">
    <text evidence="6">The sequence shown here is derived from an EMBL/GenBank/DDBJ whole genome shotgun (WGS) entry which is preliminary data.</text>
</comment>
<protein>
    <submittedName>
        <fullName evidence="6">Sulfatase</fullName>
    </submittedName>
</protein>
<reference evidence="6 7" key="1">
    <citation type="submission" date="2020-05" db="EMBL/GenBank/DDBJ databases">
        <title>The draft genome sequence of Maribacter arenosus CAU 1321.</title>
        <authorList>
            <person name="Mu L."/>
        </authorList>
    </citation>
    <scope>NUCLEOTIDE SEQUENCE [LARGE SCALE GENOMIC DNA]</scope>
    <source>
        <strain evidence="6 7">CAU 1321</strain>
    </source>
</reference>
<dbReference type="RefSeq" id="WP_188315741.1">
    <property type="nucleotide sequence ID" value="NZ_JABTCG010000012.1"/>
</dbReference>
<dbReference type="EMBL" id="JABTCG010000012">
    <property type="protein sequence ID" value="MBD0852624.1"/>
    <property type="molecule type" value="Genomic_DNA"/>
</dbReference>
<evidence type="ECO:0000313" key="6">
    <source>
        <dbReference type="EMBL" id="MBD0852624.1"/>
    </source>
</evidence>
<organism evidence="6 7">
    <name type="scientific">Maribacter arenosus</name>
    <dbReference type="NCBI Taxonomy" id="1854708"/>
    <lineage>
        <taxon>Bacteria</taxon>
        <taxon>Pseudomonadati</taxon>
        <taxon>Bacteroidota</taxon>
        <taxon>Flavobacteriia</taxon>
        <taxon>Flavobacteriales</taxon>
        <taxon>Flavobacteriaceae</taxon>
        <taxon>Maribacter</taxon>
    </lineage>
</organism>
<evidence type="ECO:0000256" key="3">
    <source>
        <dbReference type="ARBA" id="ARBA00022801"/>
    </source>
</evidence>
<name>A0ABR7VG62_9FLAO</name>
<dbReference type="Proteomes" id="UP000598350">
    <property type="component" value="Unassembled WGS sequence"/>
</dbReference>